<keyword evidence="12" id="KW-1185">Reference proteome</keyword>
<evidence type="ECO:0000256" key="3">
    <source>
        <dbReference type="ARBA" id="ARBA00022630"/>
    </source>
</evidence>
<dbReference type="GO" id="GO:0005743">
    <property type="term" value="C:mitochondrial inner membrane"/>
    <property type="evidence" value="ECO:0007669"/>
    <property type="project" value="UniProtKB-SubCell"/>
</dbReference>
<dbReference type="PANTHER" id="PTHR43706:SF50">
    <property type="entry name" value="NADH DEHYDROGENASE (UBIQUINONE)-RELATED"/>
    <property type="match status" value="1"/>
</dbReference>
<comment type="similarity">
    <text evidence="2">Belongs to the NADH dehydrogenase family.</text>
</comment>
<dbReference type="SUPFAM" id="SSF51905">
    <property type="entry name" value="FAD/NAD(P)-binding domain"/>
    <property type="match status" value="2"/>
</dbReference>
<dbReference type="InterPro" id="IPR002048">
    <property type="entry name" value="EF_hand_dom"/>
</dbReference>
<dbReference type="Pfam" id="PF22366">
    <property type="entry name" value="NDH2_C"/>
    <property type="match status" value="1"/>
</dbReference>
<keyword evidence="9" id="KW-1133">Transmembrane helix</keyword>
<proteinExistence type="inferred from homology"/>
<dbReference type="FunFam" id="3.50.50.100:FF:000005">
    <property type="entry name" value="NADH-ubiquinone oxidoreductase 64 kDa subunit"/>
    <property type="match status" value="1"/>
</dbReference>
<dbReference type="SUPFAM" id="SSF47473">
    <property type="entry name" value="EF-hand"/>
    <property type="match status" value="1"/>
</dbReference>
<evidence type="ECO:0000256" key="7">
    <source>
        <dbReference type="ARBA" id="ARBA00023002"/>
    </source>
</evidence>
<dbReference type="FunFam" id="3.50.50.100:FF:000002">
    <property type="entry name" value="External alternative NAD(P)H-ubiquinone oxidoreductase B1, mitochondrial"/>
    <property type="match status" value="1"/>
</dbReference>
<evidence type="ECO:0000256" key="8">
    <source>
        <dbReference type="ARBA" id="ARBA00023027"/>
    </source>
</evidence>
<dbReference type="GO" id="GO:0005509">
    <property type="term" value="F:calcium ion binding"/>
    <property type="evidence" value="ECO:0007669"/>
    <property type="project" value="InterPro"/>
</dbReference>
<evidence type="ECO:0000256" key="9">
    <source>
        <dbReference type="SAM" id="Phobius"/>
    </source>
</evidence>
<keyword evidence="9" id="KW-0472">Membrane</keyword>
<reference evidence="11" key="1">
    <citation type="submission" date="2021-03" db="EMBL/GenBank/DDBJ databases">
        <authorList>
            <person name="Tagirdzhanova G."/>
        </authorList>
    </citation>
    <scope>NUCLEOTIDE SEQUENCE</scope>
</reference>
<gene>
    <name evidence="11" type="ORF">IMSHALPRED_001505</name>
</gene>
<keyword evidence="5" id="KW-0106">Calcium</keyword>
<dbReference type="PROSITE" id="PS50222">
    <property type="entry name" value="EF_HAND_2"/>
    <property type="match status" value="1"/>
</dbReference>
<comment type="caution">
    <text evidence="11">The sequence shown here is derived from an EMBL/GenBank/DDBJ whole genome shotgun (WGS) entry which is preliminary data.</text>
</comment>
<evidence type="ECO:0000256" key="6">
    <source>
        <dbReference type="ARBA" id="ARBA00022946"/>
    </source>
</evidence>
<dbReference type="GO" id="GO:0003954">
    <property type="term" value="F:NADH dehydrogenase activity"/>
    <property type="evidence" value="ECO:0007669"/>
    <property type="project" value="InterPro"/>
</dbReference>
<dbReference type="InterPro" id="IPR036188">
    <property type="entry name" value="FAD/NAD-bd_sf"/>
</dbReference>
<protein>
    <recommendedName>
        <fullName evidence="10">EF-hand domain-containing protein</fullName>
    </recommendedName>
</protein>
<evidence type="ECO:0000259" key="10">
    <source>
        <dbReference type="PROSITE" id="PS50222"/>
    </source>
</evidence>
<keyword evidence="8" id="KW-0520">NAD</keyword>
<evidence type="ECO:0000256" key="4">
    <source>
        <dbReference type="ARBA" id="ARBA00022827"/>
    </source>
</evidence>
<keyword evidence="7" id="KW-0560">Oxidoreductase</keyword>
<dbReference type="PROSITE" id="PS00018">
    <property type="entry name" value="EF_HAND_1"/>
    <property type="match status" value="1"/>
</dbReference>
<accession>A0A8H3I3V3</accession>
<keyword evidence="4" id="KW-0274">FAD</keyword>
<organism evidence="11 12">
    <name type="scientific">Imshaugia aleurites</name>
    <dbReference type="NCBI Taxonomy" id="172621"/>
    <lineage>
        <taxon>Eukaryota</taxon>
        <taxon>Fungi</taxon>
        <taxon>Dikarya</taxon>
        <taxon>Ascomycota</taxon>
        <taxon>Pezizomycotina</taxon>
        <taxon>Lecanoromycetes</taxon>
        <taxon>OSLEUM clade</taxon>
        <taxon>Lecanoromycetidae</taxon>
        <taxon>Lecanorales</taxon>
        <taxon>Lecanorineae</taxon>
        <taxon>Parmeliaceae</taxon>
        <taxon>Imshaugia</taxon>
    </lineage>
</organism>
<evidence type="ECO:0000256" key="5">
    <source>
        <dbReference type="ARBA" id="ARBA00022837"/>
    </source>
</evidence>
<comment type="subcellular location">
    <subcellularLocation>
        <location evidence="1">Mitochondrion inner membrane</location>
        <topology evidence="1">Peripheral membrane protein</topology>
        <orientation evidence="1">Intermembrane side</orientation>
    </subcellularLocation>
</comment>
<dbReference type="PANTHER" id="PTHR43706">
    <property type="entry name" value="NADH DEHYDROGENASE"/>
    <property type="match status" value="1"/>
</dbReference>
<dbReference type="AlphaFoldDB" id="A0A8H3I3V3"/>
<feature type="transmembrane region" description="Helical" evidence="9">
    <location>
        <begin position="94"/>
        <end position="115"/>
    </location>
</feature>
<keyword evidence="3" id="KW-0285">Flavoprotein</keyword>
<dbReference type="OrthoDB" id="5376590at2759"/>
<dbReference type="Pfam" id="PF07992">
    <property type="entry name" value="Pyr_redox_2"/>
    <property type="match status" value="1"/>
</dbReference>
<dbReference type="Proteomes" id="UP000664534">
    <property type="component" value="Unassembled WGS sequence"/>
</dbReference>
<feature type="domain" description="EF-hand" evidence="10">
    <location>
        <begin position="537"/>
        <end position="572"/>
    </location>
</feature>
<dbReference type="EMBL" id="CAJPDT010000012">
    <property type="protein sequence ID" value="CAF9914017.1"/>
    <property type="molecule type" value="Genomic_DNA"/>
</dbReference>
<sequence>MVRNGPTKLLSHLRTFPPTSRTPIHAPIWATNAQRHFSQARHSAIVDRVCNRRPCIEPFLTNPPRLASYNWARPVSTQPLPKGRSRLFRFTYRLFAYAGGFVLITGGLVIAFFLYDASTYREDLSYTDVPVSEDALELRRGGPKNLPIAEVLVDDDDCPENSRKKHKPKLVILGSGWGSVAILKTLNPEDYHVTVVSPVNYFLFTPMLPSATVGTLELRSLLEPIRRIVSRAKGHFLKAEAVDVELSEKLLEVSQTNAQGEECHFYLPYDKLVLGVGATTNPHGVKGLENCHFLKDIEDARLIRNKVMQNLEQACMPTTSDEERRRLLSFVVSGGGPTGVEFAAELFDMLNEDMGRSFPKIIRNEISVHVIQSRGHILNTYDEALSRFAEARFAHDQVEVLTNARVKEVQKDKILFSQKDDKGETVTKELPMGFCLWSTGVAQTELCKKIADKIDIQTNKHALETDTHLRLNGAPLGSIYAIGDCSTVQNNVADNLVHFLRSMAWEKGKDPEKMEISFPEWRQVAQKVKKRFPQASDHLRRLDKLFEQYDKDQNGTLAFGELHELLLQIDSKLTSLPATAQRAHQQGQYLGRKLNKLAQAAPGMTANEVDYGDLDEAVYKAFEYHHLGSLAYIGNSAVFDFNGLSFSGGLMAVYLWRSVYFAQSVSLRTRMLLAMDWSKRALFGRDMMNY</sequence>
<evidence type="ECO:0000256" key="2">
    <source>
        <dbReference type="ARBA" id="ARBA00005272"/>
    </source>
</evidence>
<evidence type="ECO:0000313" key="12">
    <source>
        <dbReference type="Proteomes" id="UP000664534"/>
    </source>
</evidence>
<keyword evidence="6" id="KW-0809">Transit peptide</keyword>
<evidence type="ECO:0000256" key="1">
    <source>
        <dbReference type="ARBA" id="ARBA00004137"/>
    </source>
</evidence>
<evidence type="ECO:0000313" key="11">
    <source>
        <dbReference type="EMBL" id="CAF9914017.1"/>
    </source>
</evidence>
<dbReference type="InterPro" id="IPR045024">
    <property type="entry name" value="NDH-2"/>
</dbReference>
<dbReference type="Gene3D" id="3.50.50.100">
    <property type="match status" value="2"/>
</dbReference>
<dbReference type="InterPro" id="IPR011992">
    <property type="entry name" value="EF-hand-dom_pair"/>
</dbReference>
<keyword evidence="9" id="KW-0812">Transmembrane</keyword>
<dbReference type="InterPro" id="IPR018247">
    <property type="entry name" value="EF_Hand_1_Ca_BS"/>
</dbReference>
<name>A0A8H3I3V3_9LECA</name>
<dbReference type="InterPro" id="IPR054585">
    <property type="entry name" value="NDH2-like_C"/>
</dbReference>
<dbReference type="InterPro" id="IPR023753">
    <property type="entry name" value="FAD/NAD-binding_dom"/>
</dbReference>